<protein>
    <submittedName>
        <fullName evidence="1">Uncharacterized protein</fullName>
    </submittedName>
</protein>
<dbReference type="EMBL" id="VSSQ01119706">
    <property type="protein sequence ID" value="MPN53019.1"/>
    <property type="molecule type" value="Genomic_DNA"/>
</dbReference>
<comment type="caution">
    <text evidence="1">The sequence shown here is derived from an EMBL/GenBank/DDBJ whole genome shotgun (WGS) entry which is preliminary data.</text>
</comment>
<proteinExistence type="predicted"/>
<reference evidence="1" key="1">
    <citation type="submission" date="2019-08" db="EMBL/GenBank/DDBJ databases">
        <authorList>
            <person name="Kucharzyk K."/>
            <person name="Murdoch R.W."/>
            <person name="Higgins S."/>
            <person name="Loffler F."/>
        </authorList>
    </citation>
    <scope>NUCLEOTIDE SEQUENCE</scope>
</reference>
<sequence length="58" mass="6653">MNDLVVESKLVAEFQEKYGTHNSIIIKFHKGNSNVRWIFDEESGILIIISNKFTIGVE</sequence>
<gene>
    <name evidence="1" type="ORF">SDC9_200682</name>
</gene>
<accession>A0A645IRN1</accession>
<evidence type="ECO:0000313" key="1">
    <source>
        <dbReference type="EMBL" id="MPN53019.1"/>
    </source>
</evidence>
<organism evidence="1">
    <name type="scientific">bioreactor metagenome</name>
    <dbReference type="NCBI Taxonomy" id="1076179"/>
    <lineage>
        <taxon>unclassified sequences</taxon>
        <taxon>metagenomes</taxon>
        <taxon>ecological metagenomes</taxon>
    </lineage>
</organism>
<dbReference type="AlphaFoldDB" id="A0A645IRN1"/>
<name>A0A645IRN1_9ZZZZ</name>